<evidence type="ECO:0000313" key="2">
    <source>
        <dbReference type="Proteomes" id="UP000001849"/>
    </source>
</evidence>
<dbReference type="GeneID" id="6920758"/>
<dbReference type="RefSeq" id="YP_002224972.1">
    <property type="nucleotide sequence ID" value="NC_011273.1"/>
</dbReference>
<accession>B5LJ65</accession>
<organism evidence="1 2">
    <name type="scientific">Mycobacterium phage Myrna</name>
    <dbReference type="NCBI Taxonomy" id="546805"/>
    <lineage>
        <taxon>Viruses</taxon>
        <taxon>Duplodnaviria</taxon>
        <taxon>Heunggongvirae</taxon>
        <taxon>Uroviricota</taxon>
        <taxon>Caudoviricetes</taxon>
        <taxon>Ceeclamvirinae</taxon>
        <taxon>Myrnavirus</taxon>
        <taxon>Myrnavirus myrna</taxon>
    </lineage>
</organism>
<gene>
    <name evidence="1" type="primary">54</name>
    <name evidence="1" type="ORF">MYRNA_54</name>
</gene>
<name>B5LJ65_9CAUD</name>
<evidence type="ECO:0000313" key="1">
    <source>
        <dbReference type="EMBL" id="ACH62062.1"/>
    </source>
</evidence>
<dbReference type="KEGG" id="vg:6920758"/>
<reference evidence="1 2" key="1">
    <citation type="submission" date="2008-06" db="EMBL/GenBank/DDBJ databases">
        <authorList>
            <person name="Smith A.L."/>
            <person name="Paladin E.C."/>
            <person name="Jacobs-Sera D."/>
            <person name="Hendirx R.W."/>
            <person name="Hatfull G.F."/>
        </authorList>
    </citation>
    <scope>NUCLEOTIDE SEQUENCE [LARGE SCALE GENOMIC DNA]</scope>
</reference>
<dbReference type="Proteomes" id="UP000001849">
    <property type="component" value="Segment"/>
</dbReference>
<dbReference type="EMBL" id="EU826466">
    <property type="protein sequence ID" value="ACH62062.1"/>
    <property type="molecule type" value="Genomic_DNA"/>
</dbReference>
<sequence>MKEVQITRQRIKSNVSFSEKYLDEIGPDGLRDRMRIKAIDDDDYRYPWDRGWIVTAVEIVSQYPDPKHIGSSIKVHALITETKTERVPTHTEEDKQ</sequence>
<dbReference type="OrthoDB" id="37071at10239"/>
<proteinExistence type="predicted"/>
<keyword evidence="2" id="KW-1185">Reference proteome</keyword>
<protein>
    <submittedName>
        <fullName evidence="1">Uncharacterized protein</fullName>
    </submittedName>
</protein>